<feature type="domain" description="NB-ARC" evidence="5">
    <location>
        <begin position="178"/>
        <end position="310"/>
    </location>
</feature>
<dbReference type="Pfam" id="PF23598">
    <property type="entry name" value="LRR_14"/>
    <property type="match status" value="1"/>
</dbReference>
<dbReference type="AlphaFoldDB" id="A0A8X7Y4W8"/>
<dbReference type="InterPro" id="IPR002182">
    <property type="entry name" value="NB-ARC"/>
</dbReference>
<dbReference type="CDD" id="cd14798">
    <property type="entry name" value="RX-CC_like"/>
    <property type="match status" value="1"/>
</dbReference>
<evidence type="ECO:0000313" key="8">
    <source>
        <dbReference type="EMBL" id="KAG6742038.1"/>
    </source>
</evidence>
<dbReference type="InterPro" id="IPR038005">
    <property type="entry name" value="RX-like_CC"/>
</dbReference>
<dbReference type="Pfam" id="PF18052">
    <property type="entry name" value="Rx_N"/>
    <property type="match status" value="1"/>
</dbReference>
<dbReference type="GO" id="GO:0043531">
    <property type="term" value="F:ADP binding"/>
    <property type="evidence" value="ECO:0007669"/>
    <property type="project" value="InterPro"/>
</dbReference>
<dbReference type="Pfam" id="PF00931">
    <property type="entry name" value="NB-ARC"/>
    <property type="match status" value="1"/>
</dbReference>
<accession>A0A8X7Y4W8</accession>
<proteinExistence type="predicted"/>
<dbReference type="GO" id="GO:0005524">
    <property type="term" value="F:ATP binding"/>
    <property type="evidence" value="ECO:0007669"/>
    <property type="project" value="UniProtKB-KW"/>
</dbReference>
<dbReference type="EMBL" id="JAAWWB010000034">
    <property type="protein sequence ID" value="KAG6742038.1"/>
    <property type="molecule type" value="Genomic_DNA"/>
</dbReference>
<dbReference type="GO" id="GO:0006952">
    <property type="term" value="P:defense response"/>
    <property type="evidence" value="ECO:0007669"/>
    <property type="project" value="UniProtKB-KW"/>
</dbReference>
<dbReference type="PANTHER" id="PTHR36766:SF47">
    <property type="entry name" value="NB-ARC DOMAIN-CONTAINING PROTEIN"/>
    <property type="match status" value="1"/>
</dbReference>
<evidence type="ECO:0000259" key="6">
    <source>
        <dbReference type="Pfam" id="PF18052"/>
    </source>
</evidence>
<evidence type="ECO:0000256" key="2">
    <source>
        <dbReference type="ARBA" id="ARBA00022741"/>
    </source>
</evidence>
<comment type="caution">
    <text evidence="8">The sequence shown here is derived from an EMBL/GenBank/DDBJ whole genome shotgun (WGS) entry which is preliminary data.</text>
</comment>
<evidence type="ECO:0000259" key="7">
    <source>
        <dbReference type="Pfam" id="PF23598"/>
    </source>
</evidence>
<keyword evidence="4" id="KW-0067">ATP-binding</keyword>
<evidence type="ECO:0000256" key="4">
    <source>
        <dbReference type="ARBA" id="ARBA00022840"/>
    </source>
</evidence>
<keyword evidence="2" id="KW-0547">Nucleotide-binding</keyword>
<reference evidence="8" key="1">
    <citation type="journal article" date="2020" name="bioRxiv">
        <title>Hybrid origin of Populus tomentosa Carr. identified through genome sequencing and phylogenomic analysis.</title>
        <authorList>
            <person name="An X."/>
            <person name="Gao K."/>
            <person name="Chen Z."/>
            <person name="Li J."/>
            <person name="Yang X."/>
            <person name="Yang X."/>
            <person name="Zhou J."/>
            <person name="Guo T."/>
            <person name="Zhao T."/>
            <person name="Huang S."/>
            <person name="Miao D."/>
            <person name="Khan W.U."/>
            <person name="Rao P."/>
            <person name="Ye M."/>
            <person name="Lei B."/>
            <person name="Liao W."/>
            <person name="Wang J."/>
            <person name="Ji L."/>
            <person name="Li Y."/>
            <person name="Guo B."/>
            <person name="Mustafa N.S."/>
            <person name="Li S."/>
            <person name="Yun Q."/>
            <person name="Keller S.R."/>
            <person name="Mao J."/>
            <person name="Zhang R."/>
            <person name="Strauss S.H."/>
        </authorList>
    </citation>
    <scope>NUCLEOTIDE SEQUENCE</scope>
    <source>
        <strain evidence="8">GM15</strain>
        <tissue evidence="8">Leaf</tissue>
    </source>
</reference>
<sequence length="913" mass="103712">MTEAVTSALVTTILGNLNTLVHEELGLVFGIQTEFEKLKRTFMKVQAVLKDAEEKQWKDEAIRIWLTDLKDAAYDADDVLDEFAIEAQRRGQRGGLKNQVRSLFSLHQNPLVFRLKMAHKVKNVSEKLDAIAKEKNKFRLTEGVGENEADSFDWRITSSLVNESEIYGRDKEKEELIIYNDASVEGHFDLRIWVCVSVDFEIRRLSRAIIESIEGSPCTIQELDTLQRRLQEKLIGRRFLLVLDDVWDHYHEKWNALKDALRVGARGCAVIITTRLKQVADKMATIPVHLMGRLSEDDSWLLFERLAFGMRRREEYVHLESTGKAIVNKCSGVPLALKAVGSFMRFKRNEREWLSVKESEIWNLPDEVMIEECYLIEKNKRPRIPKTVRHITFLHDSLCYYDKDLVKVQSLRSLITIQECLFPSGISGALLFKVSSQKKLRTLNLSCFAFEKLPEPIGNLQHLRYLDVSYSSIQKLPESISSLQNLQTLNLSNCSRLYMLPKRMKDMKSLLYLDLTGCDALQCMPSGMGQLTCLRKLGMFIVGKEAGHHIGELQRLNYIGGELSIKDLGNVQGFTDAQNAYLTRKTNLQSLSLSWREDNNSKISEANSEDRLTFGEMMNLEEWETNTKGASETLTCLHELQIRNCPKLVELPVIPSVKELTIEECSVNLLRSVVNFTSMTSLQIERFDELTVLPDGLLQNHTCLQSLLFGGMTSLRSLSNQLNNLSSLKSLSFMFCDELESLPEGVQNLNSLEALFIGRVPKITTLPGLPSSLDSLVILECQELTSISEGLQHLTALNDFHLAGCPKLDSLPESIQHLTSLRSLAIFSCDGLSSLPNQIRHVTSLSRLRIGYCSNLMSLPEGIRNLEMLRELEITKCPNLERRCKREKGKDWPNIAHIPTIIINGQLIQSSET</sequence>
<protein>
    <submittedName>
        <fullName evidence="8">Uncharacterized protein</fullName>
    </submittedName>
</protein>
<dbReference type="InterPro" id="IPR055414">
    <property type="entry name" value="LRR_R13L4/SHOC2-like"/>
</dbReference>
<keyword evidence="9" id="KW-1185">Reference proteome</keyword>
<name>A0A8X7Y4W8_POPTO</name>
<keyword evidence="3" id="KW-0611">Plant defense</keyword>
<dbReference type="Proteomes" id="UP000886885">
    <property type="component" value="Chromosome 17D"/>
</dbReference>
<evidence type="ECO:0000256" key="1">
    <source>
        <dbReference type="ARBA" id="ARBA00022737"/>
    </source>
</evidence>
<dbReference type="PANTHER" id="PTHR36766">
    <property type="entry name" value="PLANT BROAD-SPECTRUM MILDEW RESISTANCE PROTEIN RPW8"/>
    <property type="match status" value="1"/>
</dbReference>
<dbReference type="OrthoDB" id="37484at2759"/>
<feature type="domain" description="Disease resistance N-terminal" evidence="6">
    <location>
        <begin position="10"/>
        <end position="97"/>
    </location>
</feature>
<organism evidence="8 9">
    <name type="scientific">Populus tomentosa</name>
    <name type="common">Chinese white poplar</name>
    <dbReference type="NCBI Taxonomy" id="118781"/>
    <lineage>
        <taxon>Eukaryota</taxon>
        <taxon>Viridiplantae</taxon>
        <taxon>Streptophyta</taxon>
        <taxon>Embryophyta</taxon>
        <taxon>Tracheophyta</taxon>
        <taxon>Spermatophyta</taxon>
        <taxon>Magnoliopsida</taxon>
        <taxon>eudicotyledons</taxon>
        <taxon>Gunneridae</taxon>
        <taxon>Pentapetalae</taxon>
        <taxon>rosids</taxon>
        <taxon>fabids</taxon>
        <taxon>Malpighiales</taxon>
        <taxon>Salicaceae</taxon>
        <taxon>Saliceae</taxon>
        <taxon>Populus</taxon>
    </lineage>
</organism>
<evidence type="ECO:0000256" key="3">
    <source>
        <dbReference type="ARBA" id="ARBA00022821"/>
    </source>
</evidence>
<gene>
    <name evidence="8" type="ORF">POTOM_055322</name>
</gene>
<feature type="domain" description="Disease resistance R13L4/SHOC-2-like LRR" evidence="7">
    <location>
        <begin position="429"/>
        <end position="615"/>
    </location>
</feature>
<evidence type="ECO:0000313" key="9">
    <source>
        <dbReference type="Proteomes" id="UP000886885"/>
    </source>
</evidence>
<dbReference type="InterPro" id="IPR041118">
    <property type="entry name" value="Rx_N"/>
</dbReference>
<evidence type="ECO:0000259" key="5">
    <source>
        <dbReference type="Pfam" id="PF00931"/>
    </source>
</evidence>
<keyword evidence="1" id="KW-0677">Repeat</keyword>